<accession>A0A2C5YSF7</accession>
<reference evidence="2 3" key="1">
    <citation type="submission" date="2017-06" db="EMBL/GenBank/DDBJ databases">
        <title>Ant-infecting Ophiocordyceps genomes reveal a high diversity of potential behavioral manipulation genes and a possible major role for enterotoxins.</title>
        <authorList>
            <person name="De Bekker C."/>
            <person name="Evans H.C."/>
            <person name="Brachmann A."/>
            <person name="Hughes D.P."/>
        </authorList>
    </citation>
    <scope>NUCLEOTIDE SEQUENCE [LARGE SCALE GENOMIC DNA]</scope>
    <source>
        <strain evidence="2 3">1348a</strain>
    </source>
</reference>
<dbReference type="Proteomes" id="UP000224854">
    <property type="component" value="Unassembled WGS sequence"/>
</dbReference>
<evidence type="ECO:0000256" key="1">
    <source>
        <dbReference type="SAM" id="MobiDB-lite"/>
    </source>
</evidence>
<feature type="region of interest" description="Disordered" evidence="1">
    <location>
        <begin position="1"/>
        <end position="66"/>
    </location>
</feature>
<dbReference type="AlphaFoldDB" id="A0A2C5YSF7"/>
<proteinExistence type="predicted"/>
<sequence>MAPPLPSSRFQPTARPPSPSPRSLQSASRSMSPAARSISSPRSPVPSVASSRNSTHSNATFSSSASSSINAIIFGQSSMLEEERQSFSQALGLFEPRPVVYWSSVEERMSAATKTGSIAKRLS</sequence>
<evidence type="ECO:0000313" key="3">
    <source>
        <dbReference type="Proteomes" id="UP000224854"/>
    </source>
</evidence>
<comment type="caution">
    <text evidence="2">The sequence shown here is derived from an EMBL/GenBank/DDBJ whole genome shotgun (WGS) entry which is preliminary data.</text>
</comment>
<dbReference type="OrthoDB" id="5206390at2759"/>
<organism evidence="2 3">
    <name type="scientific">Ophiocordyceps australis</name>
    <dbReference type="NCBI Taxonomy" id="1399860"/>
    <lineage>
        <taxon>Eukaryota</taxon>
        <taxon>Fungi</taxon>
        <taxon>Dikarya</taxon>
        <taxon>Ascomycota</taxon>
        <taxon>Pezizomycotina</taxon>
        <taxon>Sordariomycetes</taxon>
        <taxon>Hypocreomycetidae</taxon>
        <taxon>Hypocreales</taxon>
        <taxon>Ophiocordycipitaceae</taxon>
        <taxon>Ophiocordyceps</taxon>
    </lineage>
</organism>
<dbReference type="EMBL" id="NJEU01000795">
    <property type="protein sequence ID" value="PHH70460.1"/>
    <property type="molecule type" value="Genomic_DNA"/>
</dbReference>
<keyword evidence="3" id="KW-1185">Reference proteome</keyword>
<protein>
    <submittedName>
        <fullName evidence="2">Uncharacterized protein</fullName>
    </submittedName>
</protein>
<gene>
    <name evidence="2" type="ORF">CDD82_7099</name>
</gene>
<name>A0A2C5YSF7_9HYPO</name>
<feature type="compositionally biased region" description="Low complexity" evidence="1">
    <location>
        <begin position="21"/>
        <end position="66"/>
    </location>
</feature>
<evidence type="ECO:0000313" key="2">
    <source>
        <dbReference type="EMBL" id="PHH70460.1"/>
    </source>
</evidence>